<evidence type="ECO:0000313" key="1">
    <source>
        <dbReference type="EMBL" id="MBX52299.1"/>
    </source>
</evidence>
<name>A0A2P2PCA5_RHIMU</name>
<protein>
    <submittedName>
        <fullName evidence="1">Uncharacterized protein</fullName>
    </submittedName>
</protein>
<proteinExistence type="predicted"/>
<organism evidence="1">
    <name type="scientific">Rhizophora mucronata</name>
    <name type="common">Asiatic mangrove</name>
    <dbReference type="NCBI Taxonomy" id="61149"/>
    <lineage>
        <taxon>Eukaryota</taxon>
        <taxon>Viridiplantae</taxon>
        <taxon>Streptophyta</taxon>
        <taxon>Embryophyta</taxon>
        <taxon>Tracheophyta</taxon>
        <taxon>Spermatophyta</taxon>
        <taxon>Magnoliopsida</taxon>
        <taxon>eudicotyledons</taxon>
        <taxon>Gunneridae</taxon>
        <taxon>Pentapetalae</taxon>
        <taxon>rosids</taxon>
        <taxon>fabids</taxon>
        <taxon>Malpighiales</taxon>
        <taxon>Rhizophoraceae</taxon>
        <taxon>Rhizophora</taxon>
    </lineage>
</organism>
<sequence length="25" mass="2987">MFSHYFVFHNFIHVVKLCLPLCAYG</sequence>
<dbReference type="AlphaFoldDB" id="A0A2P2PCA5"/>
<dbReference type="EMBL" id="GGEC01071815">
    <property type="protein sequence ID" value="MBX52299.1"/>
    <property type="molecule type" value="Transcribed_RNA"/>
</dbReference>
<accession>A0A2P2PCA5</accession>
<reference evidence="1" key="1">
    <citation type="submission" date="2018-02" db="EMBL/GenBank/DDBJ databases">
        <title>Rhizophora mucronata_Transcriptome.</title>
        <authorList>
            <person name="Meera S.P."/>
            <person name="Sreeshan A."/>
            <person name="Augustine A."/>
        </authorList>
    </citation>
    <scope>NUCLEOTIDE SEQUENCE</scope>
    <source>
        <tissue evidence="1">Leaf</tissue>
    </source>
</reference>